<evidence type="ECO:0000313" key="2">
    <source>
        <dbReference type="Proteomes" id="UP001519332"/>
    </source>
</evidence>
<name>A0ABS4U345_9PSEU</name>
<evidence type="ECO:0000313" key="1">
    <source>
        <dbReference type="EMBL" id="MBP2330608.1"/>
    </source>
</evidence>
<dbReference type="Proteomes" id="UP001519332">
    <property type="component" value="Unassembled WGS sequence"/>
</dbReference>
<accession>A0ABS4U345</accession>
<keyword evidence="2" id="KW-1185">Reference proteome</keyword>
<sequence length="629" mass="69565">MDSPEDNLEKIYRSFTGREPGQVASSFFSALSYGDTYIQGTAVQAIKSEWVMSSVGLILPKHVATPPSPIDQVVVYLTAKDILGTKLASSVVISQLSRIPLDAVISFAARVLSIFRAPSASRREVDERFAKEWFIGPTQTRVLNLLRDPSRGLVVPQAILALIKYAMLYSGDSLVPGVEIGNVVLAMVAITDYLNPEREVENSENVITKVPGALGRELISNQVFNADPVEMNLFARFIRTWLQLPQELVGMSEIVDLEKVYQDAVGVPLRDVMAVALVLWAATTAKEGAGPFEEYFAVLKWTPERIRAAVSVFCADVPTFRAEVLKELKSTDWEFSAFGRYPAVTLYNGHLAVIDPALLLKRVFGWLPIYDIKFPSTDGARDRKRAAQAEQCLRRLAEIYTSEVLDSLGASTTVARRVFHDRDLRGAFSSVGVRVADTVVDYGDAWIVIEVTTSQLRRESVAGISDADVVGDLDKLVGEVEQIDSTITSLRVGQEKLTGTPCSVSTRFFPLLVLTEGFPVNPISLTLLREKVEECGLLIGDDVMPLEVVDVVELEMVEGIQEGGGPSLLELLDRKRKANLWRSNLRGFIVDELKLAPRQPRRVLELWEATFKELLPIIDPDRDPDTGLD</sequence>
<organism evidence="1 2">
    <name type="scientific">Kibdelosporangium banguiense</name>
    <dbReference type="NCBI Taxonomy" id="1365924"/>
    <lineage>
        <taxon>Bacteria</taxon>
        <taxon>Bacillati</taxon>
        <taxon>Actinomycetota</taxon>
        <taxon>Actinomycetes</taxon>
        <taxon>Pseudonocardiales</taxon>
        <taxon>Pseudonocardiaceae</taxon>
        <taxon>Kibdelosporangium</taxon>
    </lineage>
</organism>
<reference evidence="1 2" key="1">
    <citation type="submission" date="2021-03" db="EMBL/GenBank/DDBJ databases">
        <title>Sequencing the genomes of 1000 actinobacteria strains.</title>
        <authorList>
            <person name="Klenk H.-P."/>
        </authorList>
    </citation>
    <scope>NUCLEOTIDE SEQUENCE [LARGE SCALE GENOMIC DNA]</scope>
    <source>
        <strain evidence="1 2">DSM 46670</strain>
    </source>
</reference>
<protein>
    <submittedName>
        <fullName evidence="1">Uncharacterized protein</fullName>
    </submittedName>
</protein>
<dbReference type="EMBL" id="JAGINW010000001">
    <property type="protein sequence ID" value="MBP2330608.1"/>
    <property type="molecule type" value="Genomic_DNA"/>
</dbReference>
<gene>
    <name evidence="1" type="ORF">JOF56_010993</name>
</gene>
<comment type="caution">
    <text evidence="1">The sequence shown here is derived from an EMBL/GenBank/DDBJ whole genome shotgun (WGS) entry which is preliminary data.</text>
</comment>
<dbReference type="RefSeq" id="WP_209647212.1">
    <property type="nucleotide sequence ID" value="NZ_JAGINW010000001.1"/>
</dbReference>
<proteinExistence type="predicted"/>